<evidence type="ECO:0000256" key="3">
    <source>
        <dbReference type="ARBA" id="ARBA00023136"/>
    </source>
</evidence>
<dbReference type="PANTHER" id="PTHR12483:SF115">
    <property type="entry name" value="COPPER TRANSPORT PROTEIN"/>
    <property type="match status" value="1"/>
</dbReference>
<comment type="similarity">
    <text evidence="4">Belongs to the copper transporter (Ctr) (TC 1.A.56) family. SLC31A subfamily.</text>
</comment>
<dbReference type="PANTHER" id="PTHR12483">
    <property type="entry name" value="SOLUTE CARRIER FAMILY 31 COPPER TRANSPORTERS"/>
    <property type="match status" value="1"/>
</dbReference>
<keyword evidence="6" id="KW-1185">Reference proteome</keyword>
<keyword evidence="4" id="KW-0406">Ion transport</keyword>
<feature type="transmembrane region" description="Helical" evidence="4">
    <location>
        <begin position="67"/>
        <end position="91"/>
    </location>
</feature>
<proteinExistence type="inferred from homology"/>
<keyword evidence="4" id="KW-0813">Transport</keyword>
<name>A0ABD2WUS1_9HYME</name>
<evidence type="ECO:0000256" key="1">
    <source>
        <dbReference type="ARBA" id="ARBA00022692"/>
    </source>
</evidence>
<reference evidence="5 6" key="1">
    <citation type="journal article" date="2024" name="bioRxiv">
        <title>A reference genome for Trichogramma kaykai: A tiny desert-dwelling parasitoid wasp with competing sex-ratio distorters.</title>
        <authorList>
            <person name="Culotta J."/>
            <person name="Lindsey A.R."/>
        </authorList>
    </citation>
    <scope>NUCLEOTIDE SEQUENCE [LARGE SCALE GENOMIC DNA]</scope>
    <source>
        <strain evidence="5 6">KSX58</strain>
    </source>
</reference>
<organism evidence="5 6">
    <name type="scientific">Trichogramma kaykai</name>
    <dbReference type="NCBI Taxonomy" id="54128"/>
    <lineage>
        <taxon>Eukaryota</taxon>
        <taxon>Metazoa</taxon>
        <taxon>Ecdysozoa</taxon>
        <taxon>Arthropoda</taxon>
        <taxon>Hexapoda</taxon>
        <taxon>Insecta</taxon>
        <taxon>Pterygota</taxon>
        <taxon>Neoptera</taxon>
        <taxon>Endopterygota</taxon>
        <taxon>Hymenoptera</taxon>
        <taxon>Apocrita</taxon>
        <taxon>Proctotrupomorpha</taxon>
        <taxon>Chalcidoidea</taxon>
        <taxon>Trichogrammatidae</taxon>
        <taxon>Trichogramma</taxon>
    </lineage>
</organism>
<evidence type="ECO:0000313" key="5">
    <source>
        <dbReference type="EMBL" id="KAL3396589.1"/>
    </source>
</evidence>
<protein>
    <recommendedName>
        <fullName evidence="4">Copper transport protein</fullName>
    </recommendedName>
</protein>
<dbReference type="AlphaFoldDB" id="A0ABD2WUS1"/>
<dbReference type="InterPro" id="IPR007274">
    <property type="entry name" value="Cop_transporter"/>
</dbReference>
<comment type="caution">
    <text evidence="5">The sequence shown here is derived from an EMBL/GenBank/DDBJ whole genome shotgun (WGS) entry which is preliminary data.</text>
</comment>
<feature type="transmembrane region" description="Helical" evidence="4">
    <location>
        <begin position="97"/>
        <end position="116"/>
    </location>
</feature>
<evidence type="ECO:0000256" key="2">
    <source>
        <dbReference type="ARBA" id="ARBA00022989"/>
    </source>
</evidence>
<gene>
    <name evidence="5" type="ORF">TKK_009474</name>
</gene>
<dbReference type="EMBL" id="JBJJXI010000070">
    <property type="protein sequence ID" value="KAL3396589.1"/>
    <property type="molecule type" value="Genomic_DNA"/>
</dbReference>
<comment type="subcellular location">
    <subcellularLocation>
        <location evidence="4">Membrane</location>
        <topology evidence="4">Multi-pass membrane protein</topology>
    </subcellularLocation>
</comment>
<dbReference type="Proteomes" id="UP001627154">
    <property type="component" value="Unassembled WGS sequence"/>
</dbReference>
<sequence>MTFHFGLQETILFDQWVVSDLSGVLGSVIGIIILGMIYEGLKNYREYLNVSKAIYKRKGETESRAKSIFSTIHVVQTMLQGVQLILGYFLMFIFMTYNVYLCIAVVVGSVLGYFVFSWKYARCDISECCS</sequence>
<keyword evidence="4" id="KW-0186">Copper</keyword>
<dbReference type="Pfam" id="PF04145">
    <property type="entry name" value="Ctr"/>
    <property type="match status" value="1"/>
</dbReference>
<evidence type="ECO:0000256" key="4">
    <source>
        <dbReference type="RuleBase" id="RU367022"/>
    </source>
</evidence>
<keyword evidence="2 4" id="KW-1133">Transmembrane helix</keyword>
<dbReference type="GO" id="GO:0016020">
    <property type="term" value="C:membrane"/>
    <property type="evidence" value="ECO:0007669"/>
    <property type="project" value="UniProtKB-SubCell"/>
</dbReference>
<evidence type="ECO:0000313" key="6">
    <source>
        <dbReference type="Proteomes" id="UP001627154"/>
    </source>
</evidence>
<keyword evidence="4" id="KW-0187">Copper transport</keyword>
<dbReference type="GO" id="GO:0005375">
    <property type="term" value="F:copper ion transmembrane transporter activity"/>
    <property type="evidence" value="ECO:0007669"/>
    <property type="project" value="UniProtKB-UniRule"/>
</dbReference>
<keyword evidence="3 4" id="KW-0472">Membrane</keyword>
<keyword evidence="1 4" id="KW-0812">Transmembrane</keyword>
<feature type="transmembrane region" description="Helical" evidence="4">
    <location>
        <begin position="16"/>
        <end position="38"/>
    </location>
</feature>
<accession>A0ABD2WUS1</accession>